<protein>
    <submittedName>
        <fullName evidence="1">Uncharacterized protein</fullName>
    </submittedName>
</protein>
<dbReference type="Gene3D" id="2.60.120.260">
    <property type="entry name" value="Galactose-binding domain-like"/>
    <property type="match status" value="1"/>
</dbReference>
<accession>A0A7R8WVE2</accession>
<sequence length="204" mass="22007">MLHRIALAFFVVSIGTFVDGKARKEEGDPGKFQRVSHVATNVETQVSTIDGRNVYECSVSGSWSIPTVGEVTVSFYCGGSCNPIYAIEVPVLTLTHTARSDITIALEKDGKKVLIKERGVDNGLDYACDIFYMEAYIDDLGTGGYLDEKCGTVSSPPSYSPRGHLSEGFRGVLGCGLWTFNVTDYVNNDSGIITAVGIRLATES</sequence>
<organism evidence="1">
    <name type="scientific">Cyprideis torosa</name>
    <dbReference type="NCBI Taxonomy" id="163714"/>
    <lineage>
        <taxon>Eukaryota</taxon>
        <taxon>Metazoa</taxon>
        <taxon>Ecdysozoa</taxon>
        <taxon>Arthropoda</taxon>
        <taxon>Crustacea</taxon>
        <taxon>Oligostraca</taxon>
        <taxon>Ostracoda</taxon>
        <taxon>Podocopa</taxon>
        <taxon>Podocopida</taxon>
        <taxon>Cytherocopina</taxon>
        <taxon>Cytheroidea</taxon>
        <taxon>Cytherideidae</taxon>
        <taxon>Cyprideis</taxon>
    </lineage>
</organism>
<dbReference type="AlphaFoldDB" id="A0A7R8WVE2"/>
<name>A0A7R8WVE2_9CRUS</name>
<proteinExistence type="predicted"/>
<dbReference type="EMBL" id="OB671763">
    <property type="protein sequence ID" value="CAD7235215.1"/>
    <property type="molecule type" value="Genomic_DNA"/>
</dbReference>
<gene>
    <name evidence="1" type="ORF">CTOB1V02_LOCUS13031</name>
</gene>
<evidence type="ECO:0000313" key="1">
    <source>
        <dbReference type="EMBL" id="CAD7235215.1"/>
    </source>
</evidence>
<reference evidence="1" key="1">
    <citation type="submission" date="2020-11" db="EMBL/GenBank/DDBJ databases">
        <authorList>
            <person name="Tran Van P."/>
        </authorList>
    </citation>
    <scope>NUCLEOTIDE SEQUENCE</scope>
</reference>